<feature type="non-terminal residue" evidence="2">
    <location>
        <position position="80"/>
    </location>
</feature>
<dbReference type="AlphaFoldDB" id="A0A9N9IBB5"/>
<evidence type="ECO:0000313" key="2">
    <source>
        <dbReference type="EMBL" id="CAG8726845.1"/>
    </source>
</evidence>
<gene>
    <name evidence="2" type="ORF">AMORRO_LOCUS13719</name>
</gene>
<name>A0A9N9IBB5_9GLOM</name>
<keyword evidence="3" id="KW-1185">Reference proteome</keyword>
<evidence type="ECO:0000313" key="3">
    <source>
        <dbReference type="Proteomes" id="UP000789342"/>
    </source>
</evidence>
<comment type="caution">
    <text evidence="2">The sequence shown here is derived from an EMBL/GenBank/DDBJ whole genome shotgun (WGS) entry which is preliminary data.</text>
</comment>
<reference evidence="2" key="1">
    <citation type="submission" date="2021-06" db="EMBL/GenBank/DDBJ databases">
        <authorList>
            <person name="Kallberg Y."/>
            <person name="Tangrot J."/>
            <person name="Rosling A."/>
        </authorList>
    </citation>
    <scope>NUCLEOTIDE SEQUENCE</scope>
    <source>
        <strain evidence="2">CL551</strain>
    </source>
</reference>
<dbReference type="Proteomes" id="UP000789342">
    <property type="component" value="Unassembled WGS sequence"/>
</dbReference>
<evidence type="ECO:0000256" key="1">
    <source>
        <dbReference type="SAM" id="MobiDB-lite"/>
    </source>
</evidence>
<organism evidence="2 3">
    <name type="scientific">Acaulospora morrowiae</name>
    <dbReference type="NCBI Taxonomy" id="94023"/>
    <lineage>
        <taxon>Eukaryota</taxon>
        <taxon>Fungi</taxon>
        <taxon>Fungi incertae sedis</taxon>
        <taxon>Mucoromycota</taxon>
        <taxon>Glomeromycotina</taxon>
        <taxon>Glomeromycetes</taxon>
        <taxon>Diversisporales</taxon>
        <taxon>Acaulosporaceae</taxon>
        <taxon>Acaulospora</taxon>
    </lineage>
</organism>
<accession>A0A9N9IBB5</accession>
<sequence>PFTSVTPNNSTEMEIDEQNTPASVLSQIESAPATVIKSWANEVNNIETITRPNTPSTIERDIRKINPLDKHFKILEFCRE</sequence>
<proteinExistence type="predicted"/>
<protein>
    <submittedName>
        <fullName evidence="2">43_t:CDS:1</fullName>
    </submittedName>
</protein>
<dbReference type="EMBL" id="CAJVPV010024613">
    <property type="protein sequence ID" value="CAG8726845.1"/>
    <property type="molecule type" value="Genomic_DNA"/>
</dbReference>
<feature type="non-terminal residue" evidence="2">
    <location>
        <position position="1"/>
    </location>
</feature>
<feature type="region of interest" description="Disordered" evidence="1">
    <location>
        <begin position="1"/>
        <end position="22"/>
    </location>
</feature>